<evidence type="ECO:0000256" key="5">
    <source>
        <dbReference type="ARBA" id="ARBA00022692"/>
    </source>
</evidence>
<keyword evidence="2" id="KW-1003">Cell membrane</keyword>
<evidence type="ECO:0000256" key="4">
    <source>
        <dbReference type="ARBA" id="ARBA00022679"/>
    </source>
</evidence>
<dbReference type="GO" id="GO:0010041">
    <property type="term" value="P:response to iron(III) ion"/>
    <property type="evidence" value="ECO:0007669"/>
    <property type="project" value="TreeGrafter"/>
</dbReference>
<evidence type="ECO:0000256" key="1">
    <source>
        <dbReference type="ARBA" id="ARBA00004651"/>
    </source>
</evidence>
<dbReference type="EMBL" id="CAACVJ010000135">
    <property type="protein sequence ID" value="VEP13808.1"/>
    <property type="molecule type" value="Genomic_DNA"/>
</dbReference>
<evidence type="ECO:0000256" key="2">
    <source>
        <dbReference type="ARBA" id="ARBA00022475"/>
    </source>
</evidence>
<keyword evidence="6 8" id="KW-1133">Transmembrane helix</keyword>
<accession>A0A563VQR5</accession>
<keyword evidence="7 8" id="KW-0472">Membrane</keyword>
<keyword evidence="4 9" id="KW-0808">Transferase</keyword>
<dbReference type="OrthoDB" id="9810951at2"/>
<dbReference type="PANTHER" id="PTHR33908">
    <property type="entry name" value="MANNOSYLTRANSFERASE YKCB-RELATED"/>
    <property type="match status" value="1"/>
</dbReference>
<keyword evidence="3" id="KW-0328">Glycosyltransferase</keyword>
<dbReference type="GO" id="GO:0016763">
    <property type="term" value="F:pentosyltransferase activity"/>
    <property type="evidence" value="ECO:0007669"/>
    <property type="project" value="TreeGrafter"/>
</dbReference>
<organism evidence="9 10">
    <name type="scientific">Hyella patelloides LEGE 07179</name>
    <dbReference type="NCBI Taxonomy" id="945734"/>
    <lineage>
        <taxon>Bacteria</taxon>
        <taxon>Bacillati</taxon>
        <taxon>Cyanobacteriota</taxon>
        <taxon>Cyanophyceae</taxon>
        <taxon>Pleurocapsales</taxon>
        <taxon>Hyellaceae</taxon>
        <taxon>Hyella</taxon>
    </lineage>
</organism>
<evidence type="ECO:0000256" key="3">
    <source>
        <dbReference type="ARBA" id="ARBA00022676"/>
    </source>
</evidence>
<dbReference type="AlphaFoldDB" id="A0A563VQR5"/>
<keyword evidence="5 8" id="KW-0812">Transmembrane</keyword>
<dbReference type="PANTHER" id="PTHR33908:SF3">
    <property type="entry name" value="UNDECAPRENYL PHOSPHATE-ALPHA-4-AMINO-4-DEOXY-L-ARABINOSE ARABINOSYL TRANSFERASE"/>
    <property type="match status" value="1"/>
</dbReference>
<evidence type="ECO:0000313" key="9">
    <source>
        <dbReference type="EMBL" id="VEP13808.1"/>
    </source>
</evidence>
<feature type="transmembrane region" description="Helical" evidence="8">
    <location>
        <begin position="143"/>
        <end position="165"/>
    </location>
</feature>
<proteinExistence type="predicted"/>
<feature type="transmembrane region" description="Helical" evidence="8">
    <location>
        <begin position="198"/>
        <end position="221"/>
    </location>
</feature>
<sequence>MANYFYFFLGISPAIIWYILQYIHYGQEFINYNLGTQTFNRVINPVENNSQPVWYYFLELIEYSLPWLIFLPGGIKLAVKQWDKTWAKLALIWFSGYLLAISLMTTKLPWYIMPIYPAFALLVGANLNQIVELQKRRKFKKNIYQLWLLLLSIIFCLAAIYYAFFNNPRDVDLLLIAITLAVAFILTTILINQQSSHFIISLAVGLYLALLILFNTSHSIWELAEAYPVKPVAKLIRETTSPETTIYTSYPYHRPSLNFYSDRLVIPVSEAKLQEMLLKPKKIYLLLSNDTPLIPDSRVIGATEEWRIVVKD</sequence>
<feature type="transmembrane region" description="Helical" evidence="8">
    <location>
        <begin position="5"/>
        <end position="25"/>
    </location>
</feature>
<reference evidence="9 10" key="1">
    <citation type="submission" date="2019-01" db="EMBL/GenBank/DDBJ databases">
        <authorList>
            <person name="Brito A."/>
        </authorList>
    </citation>
    <scope>NUCLEOTIDE SEQUENCE [LARGE SCALE GENOMIC DNA]</scope>
    <source>
        <strain evidence="9">1</strain>
    </source>
</reference>
<keyword evidence="10" id="KW-1185">Reference proteome</keyword>
<feature type="transmembrane region" description="Helical" evidence="8">
    <location>
        <begin position="53"/>
        <end position="73"/>
    </location>
</feature>
<evidence type="ECO:0000256" key="6">
    <source>
        <dbReference type="ARBA" id="ARBA00022989"/>
    </source>
</evidence>
<evidence type="ECO:0000313" key="10">
    <source>
        <dbReference type="Proteomes" id="UP000320055"/>
    </source>
</evidence>
<feature type="transmembrane region" description="Helical" evidence="8">
    <location>
        <begin position="85"/>
        <end position="104"/>
    </location>
</feature>
<feature type="transmembrane region" description="Helical" evidence="8">
    <location>
        <begin position="110"/>
        <end position="131"/>
    </location>
</feature>
<gene>
    <name evidence="9" type="ORF">H1P_220049</name>
</gene>
<evidence type="ECO:0000256" key="7">
    <source>
        <dbReference type="ARBA" id="ARBA00023136"/>
    </source>
</evidence>
<dbReference type="InterPro" id="IPR050297">
    <property type="entry name" value="LipidA_mod_glycosyltrf_83"/>
</dbReference>
<dbReference type="RefSeq" id="WP_144864703.1">
    <property type="nucleotide sequence ID" value="NZ_LR213783.1"/>
</dbReference>
<dbReference type="Proteomes" id="UP000320055">
    <property type="component" value="Unassembled WGS sequence"/>
</dbReference>
<dbReference type="GO" id="GO:0009103">
    <property type="term" value="P:lipopolysaccharide biosynthetic process"/>
    <property type="evidence" value="ECO:0007669"/>
    <property type="project" value="UniProtKB-ARBA"/>
</dbReference>
<comment type="subcellular location">
    <subcellularLocation>
        <location evidence="1">Cell membrane</location>
        <topology evidence="1">Multi-pass membrane protein</topology>
    </subcellularLocation>
</comment>
<feature type="transmembrane region" description="Helical" evidence="8">
    <location>
        <begin position="171"/>
        <end position="191"/>
    </location>
</feature>
<dbReference type="GO" id="GO:0005886">
    <property type="term" value="C:plasma membrane"/>
    <property type="evidence" value="ECO:0007669"/>
    <property type="project" value="UniProtKB-SubCell"/>
</dbReference>
<protein>
    <submittedName>
        <fullName evidence="9">PMT family glycosyltransferase, 4-amino-4-deoxy-L-arabinose transferase</fullName>
    </submittedName>
</protein>
<evidence type="ECO:0000256" key="8">
    <source>
        <dbReference type="SAM" id="Phobius"/>
    </source>
</evidence>
<name>A0A563VQR5_9CYAN</name>